<comment type="caution">
    <text evidence="11">The sequence shown here is derived from an EMBL/GenBank/DDBJ whole genome shotgun (WGS) entry which is preliminary data.</text>
</comment>
<keyword evidence="12" id="KW-1185">Reference proteome</keyword>
<name>A0ABN0DS00_9FIRM</name>
<dbReference type="InterPro" id="IPR003439">
    <property type="entry name" value="ABC_transporter-like_ATP-bd"/>
</dbReference>
<reference evidence="11 12" key="1">
    <citation type="submission" date="2011-08" db="EMBL/GenBank/DDBJ databases">
        <title>The Genome Sequence of Selenomonas noxia F0398.</title>
        <authorList>
            <consortium name="The Broad Institute Genome Sequencing Platform"/>
            <person name="Earl A."/>
            <person name="Ward D."/>
            <person name="Feldgarden M."/>
            <person name="Gevers D."/>
            <person name="Izard J."/>
            <person name="Ganesan A."/>
            <person name="Blanton J.M."/>
            <person name="Baranova O.V."/>
            <person name="Tanner A.C."/>
            <person name="Dewhirst F.E."/>
            <person name="Young S.K."/>
            <person name="Zeng Q."/>
            <person name="Gargeya S."/>
            <person name="Fitzgerald M."/>
            <person name="Haas B."/>
            <person name="Abouelleil A."/>
            <person name="Alvarado L."/>
            <person name="Arachchi H.M."/>
            <person name="Berlin A."/>
            <person name="Brown A."/>
            <person name="Chapman S.B."/>
            <person name="Chen Z."/>
            <person name="Dunbar C."/>
            <person name="Freedman E."/>
            <person name="Gearin G."/>
            <person name="Gellesch M."/>
            <person name="Goldberg J."/>
            <person name="Griggs A."/>
            <person name="Gujja S."/>
            <person name="Heiman D."/>
            <person name="Howarth C."/>
            <person name="Larson L."/>
            <person name="Lui A."/>
            <person name="MacDonald P.J.P."/>
            <person name="Montmayeur A."/>
            <person name="Murphy C."/>
            <person name="Neiman D."/>
            <person name="Pearson M."/>
            <person name="Priest M."/>
            <person name="Roberts A."/>
            <person name="Saif S."/>
            <person name="Shea T."/>
            <person name="Shenoy N."/>
            <person name="Sisk P."/>
            <person name="Stolte C."/>
            <person name="Sykes S."/>
            <person name="Wortman J."/>
            <person name="Nusbaum C."/>
            <person name="Birren B."/>
        </authorList>
    </citation>
    <scope>NUCLEOTIDE SEQUENCE [LARGE SCALE GENOMIC DNA]</scope>
    <source>
        <strain evidence="11 12">F0398</strain>
    </source>
</reference>
<dbReference type="InterPro" id="IPR017871">
    <property type="entry name" value="ABC_transporter-like_CS"/>
</dbReference>
<proteinExistence type="predicted"/>
<dbReference type="SMART" id="SM00382">
    <property type="entry name" value="AAA"/>
    <property type="match status" value="1"/>
</dbReference>
<dbReference type="EMBL" id="ADGH01000003">
    <property type="protein sequence ID" value="EHG25683.1"/>
    <property type="molecule type" value="Genomic_DNA"/>
</dbReference>
<protein>
    <recommendedName>
        <fullName evidence="10">ABC transporter domain-containing protein</fullName>
    </recommendedName>
</protein>
<keyword evidence="6" id="KW-0067">ATP-binding</keyword>
<evidence type="ECO:0000313" key="12">
    <source>
        <dbReference type="Proteomes" id="UP000003175"/>
    </source>
</evidence>
<evidence type="ECO:0000256" key="2">
    <source>
        <dbReference type="ARBA" id="ARBA00022448"/>
    </source>
</evidence>
<evidence type="ECO:0000259" key="10">
    <source>
        <dbReference type="PROSITE" id="PS50893"/>
    </source>
</evidence>
<dbReference type="PROSITE" id="PS50893">
    <property type="entry name" value="ABC_TRANSPORTER_2"/>
    <property type="match status" value="1"/>
</dbReference>
<feature type="domain" description="ABC transporter" evidence="10">
    <location>
        <begin position="5"/>
        <end position="241"/>
    </location>
</feature>
<accession>A0ABN0DS00</accession>
<dbReference type="Pfam" id="PF00005">
    <property type="entry name" value="ABC_tran"/>
    <property type="match status" value="1"/>
</dbReference>
<keyword evidence="7" id="KW-0408">Iron</keyword>
<evidence type="ECO:0000256" key="3">
    <source>
        <dbReference type="ARBA" id="ARBA00022475"/>
    </source>
</evidence>
<evidence type="ECO:0000256" key="5">
    <source>
        <dbReference type="ARBA" id="ARBA00022741"/>
    </source>
</evidence>
<dbReference type="Gene3D" id="3.40.50.300">
    <property type="entry name" value="P-loop containing nucleotide triphosphate hydrolases"/>
    <property type="match status" value="1"/>
</dbReference>
<keyword evidence="5" id="KW-0547">Nucleotide-binding</keyword>
<dbReference type="InterPro" id="IPR051535">
    <property type="entry name" value="Siderophore_ABC-ATPase"/>
</dbReference>
<evidence type="ECO:0000256" key="7">
    <source>
        <dbReference type="ARBA" id="ARBA00023004"/>
    </source>
</evidence>
<dbReference type="InterPro" id="IPR003593">
    <property type="entry name" value="AAA+_ATPase"/>
</dbReference>
<dbReference type="PROSITE" id="PS00211">
    <property type="entry name" value="ABC_TRANSPORTER_1"/>
    <property type="match status" value="1"/>
</dbReference>
<evidence type="ECO:0000256" key="9">
    <source>
        <dbReference type="ARBA" id="ARBA00023136"/>
    </source>
</evidence>
<keyword evidence="8" id="KW-0406">Ion transport</keyword>
<dbReference type="PANTHER" id="PTHR42771">
    <property type="entry name" value="IRON(3+)-HYDROXAMATE IMPORT ATP-BINDING PROTEIN FHUC"/>
    <property type="match status" value="1"/>
</dbReference>
<sequence>MEELLRAHDLSVGYGRAEIIHSVNVSIRRAEISAIIGPNGSGKSTLLKALARLLKPRSGSVEFLGADIWSKTEREIAQKIAFLPQSADPPGDITVLELVRMGRLPHRSFWDTFSKEDRDICCEALSRTGMEAFAMRPIRALSGGERQRARLAMALAQQPEALLLDEPTTYLDIRHQLALMELVEQLHDMLGLTVVMVLHDLNQAVRYAQRLVAVRAGEILADGAPSAVFTRELVRDLYDVESRVSDIEIAGRCTKLCLPERVAKEAAVQ</sequence>
<dbReference type="Proteomes" id="UP000003175">
    <property type="component" value="Unassembled WGS sequence"/>
</dbReference>
<evidence type="ECO:0000256" key="4">
    <source>
        <dbReference type="ARBA" id="ARBA00022496"/>
    </source>
</evidence>
<evidence type="ECO:0000256" key="8">
    <source>
        <dbReference type="ARBA" id="ARBA00023065"/>
    </source>
</evidence>
<dbReference type="SUPFAM" id="SSF52540">
    <property type="entry name" value="P-loop containing nucleoside triphosphate hydrolases"/>
    <property type="match status" value="1"/>
</dbReference>
<dbReference type="InterPro" id="IPR027417">
    <property type="entry name" value="P-loop_NTPase"/>
</dbReference>
<dbReference type="PANTHER" id="PTHR42771:SF2">
    <property type="entry name" value="IRON(3+)-HYDROXAMATE IMPORT ATP-BINDING PROTEIN FHUC"/>
    <property type="match status" value="1"/>
</dbReference>
<keyword evidence="3" id="KW-1003">Cell membrane</keyword>
<dbReference type="RefSeq" id="WP_006695762.1">
    <property type="nucleotide sequence ID" value="NZ_JH376857.1"/>
</dbReference>
<evidence type="ECO:0000256" key="1">
    <source>
        <dbReference type="ARBA" id="ARBA00004202"/>
    </source>
</evidence>
<gene>
    <name evidence="11" type="ORF">HMPREF9432_00184</name>
</gene>
<keyword evidence="4" id="KW-0410">Iron transport</keyword>
<dbReference type="CDD" id="cd03214">
    <property type="entry name" value="ABC_Iron-Siderophores_B12_Hemin"/>
    <property type="match status" value="1"/>
</dbReference>
<evidence type="ECO:0000256" key="6">
    <source>
        <dbReference type="ARBA" id="ARBA00022840"/>
    </source>
</evidence>
<organism evidence="11 12">
    <name type="scientific">Selenomonas noxia F0398</name>
    <dbReference type="NCBI Taxonomy" id="702437"/>
    <lineage>
        <taxon>Bacteria</taxon>
        <taxon>Bacillati</taxon>
        <taxon>Bacillota</taxon>
        <taxon>Negativicutes</taxon>
        <taxon>Selenomonadales</taxon>
        <taxon>Selenomonadaceae</taxon>
        <taxon>Selenomonas</taxon>
    </lineage>
</organism>
<evidence type="ECO:0000313" key="11">
    <source>
        <dbReference type="EMBL" id="EHG25683.1"/>
    </source>
</evidence>
<keyword evidence="9" id="KW-0472">Membrane</keyword>
<keyword evidence="2" id="KW-0813">Transport</keyword>
<comment type="subcellular location">
    <subcellularLocation>
        <location evidence="1">Cell membrane</location>
        <topology evidence="1">Peripheral membrane protein</topology>
    </subcellularLocation>
</comment>